<evidence type="ECO:0000313" key="1">
    <source>
        <dbReference type="EMBL" id="STZ43982.1"/>
    </source>
</evidence>
<accession>A0A378SMF3</accession>
<reference evidence="1 2" key="1">
    <citation type="submission" date="2018-06" db="EMBL/GenBank/DDBJ databases">
        <authorList>
            <consortium name="Pathogen Informatics"/>
            <person name="Doyle S."/>
        </authorList>
    </citation>
    <scope>NUCLEOTIDE SEQUENCE [LARGE SCALE GENOMIC DNA]</scope>
    <source>
        <strain evidence="1 2">NCTC10742</strain>
    </source>
</reference>
<name>A0A378SMF3_9MYCO</name>
<dbReference type="AlphaFoldDB" id="A0A378SMF3"/>
<organism evidence="1 2">
    <name type="scientific">Mycolicibacterium gilvum</name>
    <dbReference type="NCBI Taxonomy" id="1804"/>
    <lineage>
        <taxon>Bacteria</taxon>
        <taxon>Bacillati</taxon>
        <taxon>Actinomycetota</taxon>
        <taxon>Actinomycetes</taxon>
        <taxon>Mycobacteriales</taxon>
        <taxon>Mycobacteriaceae</taxon>
        <taxon>Mycolicibacterium</taxon>
    </lineage>
</organism>
<gene>
    <name evidence="1" type="ORF">NCTC10742_03212</name>
</gene>
<sequence length="139" mass="15421">MYGRSDDEWDRTVDDAIEFLAGQARLGRVVTYSDLNSALARRGHVPFDFENEADRAAVGAVLGDATLRTLGDPKTMLSAIVVYIDRNNAGPGFYKLAIDLGLLPNTATTDDKLAFWSTQVRAVHERYARPRRQRGPRPA</sequence>
<proteinExistence type="predicted"/>
<dbReference type="Proteomes" id="UP000254291">
    <property type="component" value="Unassembled WGS sequence"/>
</dbReference>
<dbReference type="EMBL" id="UGQM01000001">
    <property type="protein sequence ID" value="STZ43982.1"/>
    <property type="molecule type" value="Genomic_DNA"/>
</dbReference>
<protein>
    <submittedName>
        <fullName evidence="1">Uncharacterized protein</fullName>
    </submittedName>
</protein>
<dbReference type="RefSeq" id="WP_218566984.1">
    <property type="nucleotide sequence ID" value="NZ_JACKST010000135.1"/>
</dbReference>
<evidence type="ECO:0000313" key="2">
    <source>
        <dbReference type="Proteomes" id="UP000254291"/>
    </source>
</evidence>